<name>J9FPR0_9ZZZZ</name>
<organism evidence="1">
    <name type="scientific">gut metagenome</name>
    <dbReference type="NCBI Taxonomy" id="749906"/>
    <lineage>
        <taxon>unclassified sequences</taxon>
        <taxon>metagenomes</taxon>
        <taxon>organismal metagenomes</taxon>
    </lineage>
</organism>
<reference evidence="1" key="1">
    <citation type="journal article" date="2012" name="PLoS ONE">
        <title>Gene sets for utilization of primary and secondary nutrition supplies in the distal gut of endangered iberian lynx.</title>
        <authorList>
            <person name="Alcaide M."/>
            <person name="Messina E."/>
            <person name="Richter M."/>
            <person name="Bargiela R."/>
            <person name="Peplies J."/>
            <person name="Huws S.A."/>
            <person name="Newbold C.J."/>
            <person name="Golyshin P.N."/>
            <person name="Simon M.A."/>
            <person name="Lopez G."/>
            <person name="Yakimov M.M."/>
            <person name="Ferrer M."/>
        </authorList>
    </citation>
    <scope>NUCLEOTIDE SEQUENCE</scope>
</reference>
<sequence>MAYRLESGEVVHHKATEECASIFQGRLIYHNLRSFCLNTLHYPLDR</sequence>
<comment type="caution">
    <text evidence="1">The sequence shown here is derived from an EMBL/GenBank/DDBJ whole genome shotgun (WGS) entry which is preliminary data.</text>
</comment>
<proteinExistence type="predicted"/>
<dbReference type="EMBL" id="AMCI01005023">
    <property type="protein sequence ID" value="EJW96941.1"/>
    <property type="molecule type" value="Genomic_DNA"/>
</dbReference>
<dbReference type="AlphaFoldDB" id="J9FPR0"/>
<accession>J9FPR0</accession>
<protein>
    <submittedName>
        <fullName evidence="1">Uncharacterized protein</fullName>
    </submittedName>
</protein>
<evidence type="ECO:0000313" key="1">
    <source>
        <dbReference type="EMBL" id="EJW96941.1"/>
    </source>
</evidence>
<gene>
    <name evidence="1" type="ORF">EVA_14953</name>
</gene>